<evidence type="ECO:0000256" key="1">
    <source>
        <dbReference type="SAM" id="Phobius"/>
    </source>
</evidence>
<organism evidence="2 3">
    <name type="scientific">Luteimonas salinisoli</name>
    <dbReference type="NCBI Taxonomy" id="2752307"/>
    <lineage>
        <taxon>Bacteria</taxon>
        <taxon>Pseudomonadati</taxon>
        <taxon>Pseudomonadota</taxon>
        <taxon>Gammaproteobacteria</taxon>
        <taxon>Lysobacterales</taxon>
        <taxon>Lysobacteraceae</taxon>
        <taxon>Luteimonas</taxon>
    </lineage>
</organism>
<feature type="transmembrane region" description="Helical" evidence="1">
    <location>
        <begin position="36"/>
        <end position="53"/>
    </location>
</feature>
<keyword evidence="1" id="KW-0472">Membrane</keyword>
<keyword evidence="1" id="KW-0812">Transmembrane</keyword>
<name>A0A853JGZ3_9GAMM</name>
<feature type="transmembrane region" description="Helical" evidence="1">
    <location>
        <begin position="60"/>
        <end position="77"/>
    </location>
</feature>
<gene>
    <name evidence="2" type="ORF">H0E84_15055</name>
</gene>
<feature type="transmembrane region" description="Helical" evidence="1">
    <location>
        <begin position="83"/>
        <end position="105"/>
    </location>
</feature>
<dbReference type="RefSeq" id="WP_180679466.1">
    <property type="nucleotide sequence ID" value="NZ_JACCKA010000085.1"/>
</dbReference>
<dbReference type="Proteomes" id="UP000578091">
    <property type="component" value="Unassembled WGS sequence"/>
</dbReference>
<protein>
    <submittedName>
        <fullName evidence="2">Uncharacterized protein</fullName>
    </submittedName>
</protein>
<keyword evidence="3" id="KW-1185">Reference proteome</keyword>
<reference evidence="2 3" key="1">
    <citation type="submission" date="2020-07" db="EMBL/GenBank/DDBJ databases">
        <title>Luteimonas sp. SJ-92.</title>
        <authorList>
            <person name="Huang X.-X."/>
            <person name="Xu L."/>
            <person name="Sun J.-Q."/>
        </authorList>
    </citation>
    <scope>NUCLEOTIDE SEQUENCE [LARGE SCALE GENOMIC DNA]</scope>
    <source>
        <strain evidence="2 3">SJ-92</strain>
    </source>
</reference>
<evidence type="ECO:0000313" key="3">
    <source>
        <dbReference type="Proteomes" id="UP000578091"/>
    </source>
</evidence>
<dbReference type="EMBL" id="JACCKA010000085">
    <property type="protein sequence ID" value="NZA27698.1"/>
    <property type="molecule type" value="Genomic_DNA"/>
</dbReference>
<keyword evidence="1" id="KW-1133">Transmembrane helix</keyword>
<evidence type="ECO:0000313" key="2">
    <source>
        <dbReference type="EMBL" id="NZA27698.1"/>
    </source>
</evidence>
<proteinExistence type="predicted"/>
<accession>A0A853JGZ3</accession>
<sequence length="121" mass="13042">MLALLMIPAFLAVPLFGGHGATFVLAAIMEPPYLVGLYLAWPGIVLTVIGTAFRWVPARVAGPVVLLLSIIACYLQLAGPQEIIYGGFIWFSPLLLLFVGWLYAVRRQTEVNTGKPTSGAI</sequence>
<comment type="caution">
    <text evidence="2">The sequence shown here is derived from an EMBL/GenBank/DDBJ whole genome shotgun (WGS) entry which is preliminary data.</text>
</comment>
<dbReference type="AlphaFoldDB" id="A0A853JGZ3"/>